<dbReference type="Proteomes" id="UP000887116">
    <property type="component" value="Unassembled WGS sequence"/>
</dbReference>
<dbReference type="AlphaFoldDB" id="A0A8X6J7C8"/>
<proteinExistence type="predicted"/>
<evidence type="ECO:0000313" key="2">
    <source>
        <dbReference type="Proteomes" id="UP000887116"/>
    </source>
</evidence>
<accession>A0A8X6J7C8</accession>
<comment type="caution">
    <text evidence="1">The sequence shown here is derived from an EMBL/GenBank/DDBJ whole genome shotgun (WGS) entry which is preliminary data.</text>
</comment>
<organism evidence="1 2">
    <name type="scientific">Trichonephila clavata</name>
    <name type="common">Joro spider</name>
    <name type="synonym">Nephila clavata</name>
    <dbReference type="NCBI Taxonomy" id="2740835"/>
    <lineage>
        <taxon>Eukaryota</taxon>
        <taxon>Metazoa</taxon>
        <taxon>Ecdysozoa</taxon>
        <taxon>Arthropoda</taxon>
        <taxon>Chelicerata</taxon>
        <taxon>Arachnida</taxon>
        <taxon>Araneae</taxon>
        <taxon>Araneomorphae</taxon>
        <taxon>Entelegynae</taxon>
        <taxon>Araneoidea</taxon>
        <taxon>Nephilidae</taxon>
        <taxon>Trichonephila</taxon>
    </lineage>
</organism>
<protein>
    <submittedName>
        <fullName evidence="1">Uncharacterized protein</fullName>
    </submittedName>
</protein>
<gene>
    <name evidence="1" type="ORF">TNCT_122541</name>
</gene>
<reference evidence="1" key="1">
    <citation type="submission" date="2020-07" db="EMBL/GenBank/DDBJ databases">
        <title>Multicomponent nature underlies the extraordinary mechanical properties of spider dragline silk.</title>
        <authorList>
            <person name="Kono N."/>
            <person name="Nakamura H."/>
            <person name="Mori M."/>
            <person name="Yoshida Y."/>
            <person name="Ohtoshi R."/>
            <person name="Malay A.D."/>
            <person name="Moran D.A.P."/>
            <person name="Tomita M."/>
            <person name="Numata K."/>
            <person name="Arakawa K."/>
        </authorList>
    </citation>
    <scope>NUCLEOTIDE SEQUENCE</scope>
</reference>
<name>A0A8X6J7C8_TRICU</name>
<evidence type="ECO:0000313" key="1">
    <source>
        <dbReference type="EMBL" id="GFR23430.1"/>
    </source>
</evidence>
<dbReference type="OrthoDB" id="10294766at2759"/>
<sequence>MTSDFPKIPFGHLRGNLIDGNEDCKSLSHKVMGLEENPNGAVNCDSINSETSPGDCFPKLWLSLVKEILGLHLTKVMSIE</sequence>
<keyword evidence="2" id="KW-1185">Reference proteome</keyword>
<dbReference type="EMBL" id="BMAO01028289">
    <property type="protein sequence ID" value="GFR23430.1"/>
    <property type="molecule type" value="Genomic_DNA"/>
</dbReference>